<name>A0ABX0AFK0_9GAMM</name>
<feature type="transmembrane region" description="Helical" evidence="1">
    <location>
        <begin position="160"/>
        <end position="185"/>
    </location>
</feature>
<keyword evidence="3" id="KW-1185">Reference proteome</keyword>
<evidence type="ECO:0000313" key="3">
    <source>
        <dbReference type="Proteomes" id="UP001429354"/>
    </source>
</evidence>
<sequence length="189" mass="20769">MALWLLLAGPADVLGVDAGKLGMAVLVTTAWLSLYAVSRLPRGQLEAVVSPGEWRAWVGFGFTLVAIVYFLSQVPVFEQNGAGASAVARNLVMLLVAWLLLSSVMGSRWKGAVQQDERDLEIEKKASARGRSALVFVVIALAVMLGFSPADRLQWATHFMIANLLVCALMWGWLCEYAATVLLYWRDRR</sequence>
<feature type="transmembrane region" description="Helical" evidence="1">
    <location>
        <begin position="54"/>
        <end position="71"/>
    </location>
</feature>
<proteinExistence type="predicted"/>
<dbReference type="EMBL" id="QOVG01000008">
    <property type="protein sequence ID" value="NDK39648.1"/>
    <property type="molecule type" value="Genomic_DNA"/>
</dbReference>
<feature type="transmembrane region" description="Helical" evidence="1">
    <location>
        <begin position="91"/>
        <end position="109"/>
    </location>
</feature>
<dbReference type="RefSeq" id="WP_162350218.1">
    <property type="nucleotide sequence ID" value="NZ_QOVG01000008.1"/>
</dbReference>
<keyword evidence="1" id="KW-0472">Membrane</keyword>
<dbReference type="Proteomes" id="UP001429354">
    <property type="component" value="Unassembled WGS sequence"/>
</dbReference>
<reference evidence="2 3" key="1">
    <citation type="submission" date="2018-07" db="EMBL/GenBank/DDBJ databases">
        <title>Whole genome Sequencing of Pseudoxanthomonas gei KCTC 32298 (T).</title>
        <authorList>
            <person name="Kumar S."/>
            <person name="Bansal K."/>
            <person name="Kaur A."/>
            <person name="Patil P."/>
            <person name="Sharma S."/>
            <person name="Patil P.B."/>
        </authorList>
    </citation>
    <scope>NUCLEOTIDE SEQUENCE [LARGE SCALE GENOMIC DNA]</scope>
    <source>
        <strain evidence="2 3">KCTC 32298</strain>
    </source>
</reference>
<keyword evidence="1" id="KW-1133">Transmembrane helix</keyword>
<evidence type="ECO:0000313" key="2">
    <source>
        <dbReference type="EMBL" id="NDK39648.1"/>
    </source>
</evidence>
<evidence type="ECO:0000256" key="1">
    <source>
        <dbReference type="SAM" id="Phobius"/>
    </source>
</evidence>
<accession>A0ABX0AFK0</accession>
<protein>
    <submittedName>
        <fullName evidence="2">Uncharacterized protein</fullName>
    </submittedName>
</protein>
<keyword evidence="1" id="KW-0812">Transmembrane</keyword>
<gene>
    <name evidence="2" type="ORF">DT603_12430</name>
</gene>
<feature type="transmembrane region" description="Helical" evidence="1">
    <location>
        <begin position="130"/>
        <end position="148"/>
    </location>
</feature>
<organism evidence="2 3">
    <name type="scientific">Pseudoxanthomonas gei</name>
    <dbReference type="NCBI Taxonomy" id="1383030"/>
    <lineage>
        <taxon>Bacteria</taxon>
        <taxon>Pseudomonadati</taxon>
        <taxon>Pseudomonadota</taxon>
        <taxon>Gammaproteobacteria</taxon>
        <taxon>Lysobacterales</taxon>
        <taxon>Lysobacteraceae</taxon>
        <taxon>Pseudoxanthomonas</taxon>
    </lineage>
</organism>
<comment type="caution">
    <text evidence="2">The sequence shown here is derived from an EMBL/GenBank/DDBJ whole genome shotgun (WGS) entry which is preliminary data.</text>
</comment>
<feature type="transmembrane region" description="Helical" evidence="1">
    <location>
        <begin position="25"/>
        <end position="42"/>
    </location>
</feature>